<dbReference type="Proteomes" id="UP000049855">
    <property type="component" value="Unassembled WGS sequence"/>
</dbReference>
<reference evidence="2" key="1">
    <citation type="submission" date="2015-03" db="EMBL/GenBank/DDBJ databases">
        <authorList>
            <person name="Nijsse Bart"/>
        </authorList>
    </citation>
    <scope>NUCLEOTIDE SEQUENCE [LARGE SCALE GENOMIC DNA]</scope>
</reference>
<name>A0A0U1L6Q0_9FIRM</name>
<gene>
    <name evidence="1" type="ORF">SpAn4DRAFT_1016</name>
</gene>
<keyword evidence="2" id="KW-1185">Reference proteome</keyword>
<organism evidence="1 2">
    <name type="scientific">Sporomusa ovata</name>
    <dbReference type="NCBI Taxonomy" id="2378"/>
    <lineage>
        <taxon>Bacteria</taxon>
        <taxon>Bacillati</taxon>
        <taxon>Bacillota</taxon>
        <taxon>Negativicutes</taxon>
        <taxon>Selenomonadales</taxon>
        <taxon>Sporomusaceae</taxon>
        <taxon>Sporomusa</taxon>
    </lineage>
</organism>
<proteinExistence type="predicted"/>
<dbReference type="AlphaFoldDB" id="A0A0U1L6Q0"/>
<dbReference type="EMBL" id="CTRP01000014">
    <property type="protein sequence ID" value="CQR74554.1"/>
    <property type="molecule type" value="Genomic_DNA"/>
</dbReference>
<accession>A0A0U1L6Q0</accession>
<protein>
    <submittedName>
        <fullName evidence="1">Uncharacterized protein</fullName>
    </submittedName>
</protein>
<sequence>MPEEGCQFSGLMAASVLELISKQLLRDDIPEIAQQERRHGEGVQ</sequence>
<evidence type="ECO:0000313" key="2">
    <source>
        <dbReference type="Proteomes" id="UP000049855"/>
    </source>
</evidence>
<evidence type="ECO:0000313" key="1">
    <source>
        <dbReference type="EMBL" id="CQR74554.1"/>
    </source>
</evidence>